<comment type="caution">
    <text evidence="2">The sequence shown here is derived from an EMBL/GenBank/DDBJ whole genome shotgun (WGS) entry which is preliminary data.</text>
</comment>
<protein>
    <submittedName>
        <fullName evidence="2">Uncharacterized protein</fullName>
    </submittedName>
</protein>
<accession>A0AAD1UG62</accession>
<feature type="region of interest" description="Disordered" evidence="1">
    <location>
        <begin position="378"/>
        <end position="397"/>
    </location>
</feature>
<feature type="compositionally biased region" description="Polar residues" evidence="1">
    <location>
        <begin position="378"/>
        <end position="388"/>
    </location>
</feature>
<keyword evidence="3" id="KW-1185">Reference proteome</keyword>
<gene>
    <name evidence="2" type="ORF">ECRASSUSDP1_LOCUS6105</name>
</gene>
<dbReference type="AlphaFoldDB" id="A0AAD1UG62"/>
<organism evidence="2 3">
    <name type="scientific">Euplotes crassus</name>
    <dbReference type="NCBI Taxonomy" id="5936"/>
    <lineage>
        <taxon>Eukaryota</taxon>
        <taxon>Sar</taxon>
        <taxon>Alveolata</taxon>
        <taxon>Ciliophora</taxon>
        <taxon>Intramacronucleata</taxon>
        <taxon>Spirotrichea</taxon>
        <taxon>Hypotrichia</taxon>
        <taxon>Euplotida</taxon>
        <taxon>Euplotidae</taxon>
        <taxon>Moneuplotes</taxon>
    </lineage>
</organism>
<evidence type="ECO:0000256" key="1">
    <source>
        <dbReference type="SAM" id="MobiDB-lite"/>
    </source>
</evidence>
<name>A0AAD1UG62_EUPCR</name>
<evidence type="ECO:0000313" key="3">
    <source>
        <dbReference type="Proteomes" id="UP001295684"/>
    </source>
</evidence>
<dbReference type="EMBL" id="CAMPGE010005916">
    <property type="protein sequence ID" value="CAI2364759.1"/>
    <property type="molecule type" value="Genomic_DNA"/>
</dbReference>
<sequence length="520" mass="60144">MMENSFHLRFPESKYSYNQTPGIDSNRSPTSELVSLRRVKRKGSEQKLLTKVVPNNLNMLKNYSGKSDHHLPKSNFLRQRKSELAKITNTEEGLDKHYFNEKYIDNRQAKMQNKIWANYMQTRGKNRRGTDYHSSDGPRNQGFSMSLLQMKKQGSQNRLQMRANKNSQDFGAKIQNNDAKNLNFSFLESKRHINQEASEAQSPQKKTKTKGYIFLRKSKNKKEKDNSKINDISDSNQSLQNSPDQREEYKITQENNELIEKMINRKRQSSVTAESQAKPQSKLIILNKKSRRNVMKRVLDKNNKRSFLNETHISANKSQISSQKSPNFPKRNLRRKLQSTKVIPGLCMKNKKQGQSRNSSKEIMMLNLINPDHSRASSTLKQVSQEVKQSQEDASTKNTLEVPLNLQPSGNMQFKKDKKRKLSQEEFLENISPLAKICEEESPEFANQNEEDPSPKFTLEIADTWGDDAVQVDDSCTDIMKDIEALKLKYKLRENWLDNTTNESKPFVSEISAILPLTKE</sequence>
<dbReference type="Proteomes" id="UP001295684">
    <property type="component" value="Unassembled WGS sequence"/>
</dbReference>
<evidence type="ECO:0000313" key="2">
    <source>
        <dbReference type="EMBL" id="CAI2364759.1"/>
    </source>
</evidence>
<feature type="compositionally biased region" description="Polar residues" evidence="1">
    <location>
        <begin position="195"/>
        <end position="204"/>
    </location>
</feature>
<reference evidence="2" key="1">
    <citation type="submission" date="2023-07" db="EMBL/GenBank/DDBJ databases">
        <authorList>
            <consortium name="AG Swart"/>
            <person name="Singh M."/>
            <person name="Singh A."/>
            <person name="Seah K."/>
            <person name="Emmerich C."/>
        </authorList>
    </citation>
    <scope>NUCLEOTIDE SEQUENCE</scope>
    <source>
        <strain evidence="2">DP1</strain>
    </source>
</reference>
<feature type="compositionally biased region" description="Polar residues" evidence="1">
    <location>
        <begin position="233"/>
        <end position="243"/>
    </location>
</feature>
<proteinExistence type="predicted"/>
<feature type="region of interest" description="Disordered" evidence="1">
    <location>
        <begin position="195"/>
        <end position="248"/>
    </location>
</feature>